<accession>A0AAU8DRP9</accession>
<gene>
    <name evidence="1" type="ORF">ABLG96_03900</name>
</gene>
<name>A0AAU8DRP9_9ACTN</name>
<dbReference type="RefSeq" id="WP_353650106.1">
    <property type="nucleotide sequence ID" value="NZ_CP159218.1"/>
</dbReference>
<sequence>MIENAGELLQSSALRLELLLVASDLGELCSRIVREEDRAGAAQEGLG</sequence>
<organism evidence="1">
    <name type="scientific">Nakamurella sp. A5-74</name>
    <dbReference type="NCBI Taxonomy" id="3158264"/>
    <lineage>
        <taxon>Bacteria</taxon>
        <taxon>Bacillati</taxon>
        <taxon>Actinomycetota</taxon>
        <taxon>Actinomycetes</taxon>
        <taxon>Nakamurellales</taxon>
        <taxon>Nakamurellaceae</taxon>
        <taxon>Nakamurella</taxon>
    </lineage>
</organism>
<evidence type="ECO:0000313" key="1">
    <source>
        <dbReference type="EMBL" id="XCG64493.1"/>
    </source>
</evidence>
<dbReference type="EMBL" id="CP159218">
    <property type="protein sequence ID" value="XCG64493.1"/>
    <property type="molecule type" value="Genomic_DNA"/>
</dbReference>
<proteinExistence type="predicted"/>
<dbReference type="AlphaFoldDB" id="A0AAU8DRP9"/>
<reference evidence="1" key="1">
    <citation type="submission" date="2024-05" db="EMBL/GenBank/DDBJ databases">
        <authorList>
            <person name="Cai S.Y."/>
            <person name="Jin L.M."/>
            <person name="Li H.R."/>
        </authorList>
    </citation>
    <scope>NUCLEOTIDE SEQUENCE</scope>
    <source>
        <strain evidence="1">A5-74</strain>
    </source>
</reference>
<protein>
    <submittedName>
        <fullName evidence="1">Uncharacterized protein</fullName>
    </submittedName>
</protein>